<reference evidence="1 2" key="1">
    <citation type="journal article" date="2017" name="Genome Announc.">
        <title>Complete Genome Sequences of Two Acetylene-Fermenting Pelobacter acetylenicus Strains.</title>
        <authorList>
            <person name="Sutton J.M."/>
            <person name="Baesman S.M."/>
            <person name="Fierst J.L."/>
            <person name="Poret-Peterson A.T."/>
            <person name="Oremland R.S."/>
            <person name="Dunlap D.S."/>
            <person name="Akob D.M."/>
        </authorList>
    </citation>
    <scope>NUCLEOTIDE SEQUENCE [LARGE SCALE GENOMIC DNA]</scope>
    <source>
        <strain evidence="1 2">DSM 3247</strain>
    </source>
</reference>
<protein>
    <submittedName>
        <fullName evidence="1">Uncharacterized protein</fullName>
    </submittedName>
</protein>
<gene>
    <name evidence="1" type="ORF">A7E75_11460</name>
</gene>
<proteinExistence type="predicted"/>
<sequence>MNVTIKPSDLWYKYARKKETRDRPRFAGAPDDLPFDADNLYEVIPMFEAVMNTLETCSEHVLRELEEILNRGVPGFLTRRDEVYDYLLGCIEEVLFEDG</sequence>
<dbReference type="KEGG" id="pace:A6070_05475"/>
<keyword evidence="2" id="KW-1185">Reference proteome</keyword>
<dbReference type="AlphaFoldDB" id="A0A1L3GHZ6"/>
<accession>A0A1L3GHZ6</accession>
<dbReference type="Proteomes" id="UP000182264">
    <property type="component" value="Chromosome"/>
</dbReference>
<evidence type="ECO:0000313" key="1">
    <source>
        <dbReference type="EMBL" id="APG25564.1"/>
    </source>
</evidence>
<evidence type="ECO:0000313" key="2">
    <source>
        <dbReference type="Proteomes" id="UP000182264"/>
    </source>
</evidence>
<dbReference type="EMBL" id="CP015518">
    <property type="protein sequence ID" value="APG25564.1"/>
    <property type="molecule type" value="Genomic_DNA"/>
</dbReference>
<name>A0A1L3GHZ6_SYNAC</name>
<dbReference type="OrthoDB" id="5387582at2"/>
<organism evidence="1 2">
    <name type="scientific">Syntrophotalea acetylenica</name>
    <name type="common">Pelobacter acetylenicus</name>
    <dbReference type="NCBI Taxonomy" id="29542"/>
    <lineage>
        <taxon>Bacteria</taxon>
        <taxon>Pseudomonadati</taxon>
        <taxon>Thermodesulfobacteriota</taxon>
        <taxon>Desulfuromonadia</taxon>
        <taxon>Desulfuromonadales</taxon>
        <taxon>Syntrophotaleaceae</taxon>
        <taxon>Syntrophotalea</taxon>
    </lineage>
</organism>
<dbReference type="RefSeq" id="WP_072287405.1">
    <property type="nucleotide sequence ID" value="NZ_CP015455.1"/>
</dbReference>